<dbReference type="Pfam" id="PF00060">
    <property type="entry name" value="Lig_chan"/>
    <property type="match status" value="1"/>
</dbReference>
<keyword evidence="9" id="KW-0675">Receptor</keyword>
<evidence type="ECO:0000256" key="18">
    <source>
        <dbReference type="SAM" id="Phobius"/>
    </source>
</evidence>
<feature type="transmembrane region" description="Helical" evidence="18">
    <location>
        <begin position="381"/>
        <end position="401"/>
    </location>
</feature>
<feature type="binding site" evidence="15">
    <location>
        <position position="294"/>
    </location>
    <ligand>
        <name>L-glutamate</name>
        <dbReference type="ChEBI" id="CHEBI:29985"/>
    </ligand>
</feature>
<feature type="domain" description="Ionotropic glutamate receptor L-glutamate and glycine-binding" evidence="20">
    <location>
        <begin position="1"/>
        <end position="65"/>
    </location>
</feature>
<evidence type="ECO:0000256" key="12">
    <source>
        <dbReference type="ARBA" id="ARBA00023286"/>
    </source>
</evidence>
<feature type="site" description="Interaction with the cone snail toxin Con-ikot-ikot" evidence="16">
    <location>
        <position position="49"/>
    </location>
</feature>
<proteinExistence type="predicted"/>
<evidence type="ECO:0000256" key="13">
    <source>
        <dbReference type="ARBA" id="ARBA00023303"/>
    </source>
</evidence>
<feature type="transmembrane region" description="Helical" evidence="18">
    <location>
        <begin position="119"/>
        <end position="140"/>
    </location>
</feature>
<dbReference type="GO" id="GO:0038023">
    <property type="term" value="F:signaling receptor activity"/>
    <property type="evidence" value="ECO:0007669"/>
    <property type="project" value="InterPro"/>
</dbReference>
<dbReference type="Pfam" id="PF10613">
    <property type="entry name" value="Lig_chan-Glu_bd"/>
    <property type="match status" value="1"/>
</dbReference>
<dbReference type="PANTHER" id="PTHR18966">
    <property type="entry name" value="IONOTROPIC GLUTAMATE RECEPTOR"/>
    <property type="match status" value="1"/>
</dbReference>
<dbReference type="EMBL" id="JBAMIC010000013">
    <property type="protein sequence ID" value="KAK7098048.1"/>
    <property type="molecule type" value="Genomic_DNA"/>
</dbReference>
<dbReference type="GO" id="GO:0045211">
    <property type="term" value="C:postsynaptic membrane"/>
    <property type="evidence" value="ECO:0007669"/>
    <property type="project" value="UniProtKB-SubCell"/>
</dbReference>
<dbReference type="InterPro" id="IPR019594">
    <property type="entry name" value="Glu/Gly-bd"/>
</dbReference>
<dbReference type="SUPFAM" id="SSF53850">
    <property type="entry name" value="Periplasmic binding protein-like II"/>
    <property type="match status" value="1"/>
</dbReference>
<keyword evidence="2" id="KW-1003">Cell membrane</keyword>
<evidence type="ECO:0000256" key="7">
    <source>
        <dbReference type="ARBA" id="ARBA00023065"/>
    </source>
</evidence>
<keyword evidence="7" id="KW-0406">Ion transport</keyword>
<evidence type="ECO:0000256" key="6">
    <source>
        <dbReference type="ARBA" id="ARBA00023018"/>
    </source>
</evidence>
<evidence type="ECO:0000256" key="9">
    <source>
        <dbReference type="ARBA" id="ARBA00023170"/>
    </source>
</evidence>
<accession>A0AAN9B2P9</accession>
<dbReference type="SMART" id="SM00079">
    <property type="entry name" value="PBPe"/>
    <property type="match status" value="1"/>
</dbReference>
<keyword evidence="17" id="KW-1015">Disulfide bond</keyword>
<organism evidence="21 22">
    <name type="scientific">Littorina saxatilis</name>
    <dbReference type="NCBI Taxonomy" id="31220"/>
    <lineage>
        <taxon>Eukaryota</taxon>
        <taxon>Metazoa</taxon>
        <taxon>Spiralia</taxon>
        <taxon>Lophotrochozoa</taxon>
        <taxon>Mollusca</taxon>
        <taxon>Gastropoda</taxon>
        <taxon>Caenogastropoda</taxon>
        <taxon>Littorinimorpha</taxon>
        <taxon>Littorinoidea</taxon>
        <taxon>Littorinidae</taxon>
        <taxon>Littorina</taxon>
    </lineage>
</organism>
<keyword evidence="8 18" id="KW-0472">Membrane</keyword>
<keyword evidence="22" id="KW-1185">Reference proteome</keyword>
<sequence>MYMQSKMGQPLVGNDRFEGYALDLAEALSKEVGFEYHFRLVNDNNYGMRSPVNNTWNGMIGELISRKADVAIAGLTITAERERYVDFSKPYMEIGVAIIIKKPQHQKPGVFSFMEPLSIEVWVCITVAYIGVSVALFLVSRFSPVEWKKDPKSETGYENDFSLFNSFWFSMGALMFQGSDTCPKSVSGRIIGGAWWFFVLIIISSYTANLAAFLTMKRMVKPIESVDDLVNHPTIKYGVPRSGTTFQFFKNSDVPVYRQMYEYMSRNPEVLTATTDEGIEKVRKSKGKYAFLTDNSAIEYANNREPCDTTIVGPALNNKGFGIATPRGSDIRDQITLAVLRLKEGGTLHTLRQRWWVEKGQCGGDSGGGSKGKTPLTLSNVAGIFYILISGLVFAIILGVFEFRCFRNRNGKSSELQAEFQVVSQTHTQTSLVQTPCSPDDHNLPYDMNNTLSKAAPEYTYDAPGPRLLGFESFMQDDHHEPRYSNQ</sequence>
<name>A0AAN9B2P9_9CAEN</name>
<dbReference type="FunFam" id="3.40.190.10:FF:000060">
    <property type="entry name" value="Glutamate receptor ionotropic, kainate 1"/>
    <property type="match status" value="1"/>
</dbReference>
<evidence type="ECO:0000259" key="20">
    <source>
        <dbReference type="SMART" id="SM00918"/>
    </source>
</evidence>
<feature type="disulfide bond" evidence="17">
    <location>
        <begin position="307"/>
        <end position="362"/>
    </location>
</feature>
<evidence type="ECO:0000259" key="19">
    <source>
        <dbReference type="SMART" id="SM00079"/>
    </source>
</evidence>
<feature type="site" description="Interaction with the cone snail toxin Con-ikot-ikot" evidence="16">
    <location>
        <position position="250"/>
    </location>
</feature>
<dbReference type="Gene3D" id="1.10.287.70">
    <property type="match status" value="1"/>
</dbReference>
<dbReference type="InterPro" id="IPR015683">
    <property type="entry name" value="Ionotropic_Glu_rcpt"/>
</dbReference>
<dbReference type="GO" id="GO:0015276">
    <property type="term" value="F:ligand-gated monoatomic ion channel activity"/>
    <property type="evidence" value="ECO:0007669"/>
    <property type="project" value="InterPro"/>
</dbReference>
<dbReference type="InterPro" id="IPR001320">
    <property type="entry name" value="Iontro_rcpt_C"/>
</dbReference>
<evidence type="ECO:0000256" key="5">
    <source>
        <dbReference type="ARBA" id="ARBA00022989"/>
    </source>
</evidence>
<dbReference type="SUPFAM" id="SSF81324">
    <property type="entry name" value="Voltage-gated potassium channels"/>
    <property type="match status" value="1"/>
</dbReference>
<dbReference type="PRINTS" id="PR00177">
    <property type="entry name" value="NMDARECEPTOR"/>
</dbReference>
<evidence type="ECO:0000256" key="11">
    <source>
        <dbReference type="ARBA" id="ARBA00023257"/>
    </source>
</evidence>
<keyword evidence="13" id="KW-0407">Ion channel</keyword>
<keyword evidence="6" id="KW-0770">Synapse</keyword>
<dbReference type="FunFam" id="3.40.190.10:FF:000024">
    <property type="entry name" value="Glutamate receptor, ionotropic, delta 1"/>
    <property type="match status" value="1"/>
</dbReference>
<evidence type="ECO:0000256" key="4">
    <source>
        <dbReference type="ARBA" id="ARBA00022729"/>
    </source>
</evidence>
<evidence type="ECO:0000256" key="16">
    <source>
        <dbReference type="PIRSR" id="PIRSR601508-2"/>
    </source>
</evidence>
<feature type="binding site" evidence="15">
    <location>
        <position position="76"/>
    </location>
    <ligand>
        <name>L-glutamate</name>
        <dbReference type="ChEBI" id="CHEBI:29985"/>
    </ligand>
</feature>
<keyword evidence="4" id="KW-0732">Signal</keyword>
<dbReference type="InterPro" id="IPR001508">
    <property type="entry name" value="Iono_Glu_rcpt_met"/>
</dbReference>
<keyword evidence="1" id="KW-0813">Transport</keyword>
<dbReference type="AlphaFoldDB" id="A0AAN9B2P9"/>
<keyword evidence="3 18" id="KW-0812">Transmembrane</keyword>
<feature type="transmembrane region" description="Helical" evidence="18">
    <location>
        <begin position="161"/>
        <end position="178"/>
    </location>
</feature>
<keyword evidence="5 18" id="KW-1133">Transmembrane helix</keyword>
<evidence type="ECO:0000256" key="2">
    <source>
        <dbReference type="ARBA" id="ARBA00022475"/>
    </source>
</evidence>
<protein>
    <recommendedName>
        <fullName evidence="23">Glutamate receptor</fullName>
    </recommendedName>
</protein>
<evidence type="ECO:0000313" key="21">
    <source>
        <dbReference type="EMBL" id="KAK7098048.1"/>
    </source>
</evidence>
<dbReference type="FunFam" id="1.10.287.70:FF:000105">
    <property type="entry name" value="Eye-enriched kainate receptor, isoform A"/>
    <property type="match status" value="1"/>
</dbReference>
<evidence type="ECO:0000256" key="15">
    <source>
        <dbReference type="PIRSR" id="PIRSR601508-1"/>
    </source>
</evidence>
<dbReference type="Proteomes" id="UP001374579">
    <property type="component" value="Unassembled WGS sequence"/>
</dbReference>
<evidence type="ECO:0000256" key="8">
    <source>
        <dbReference type="ARBA" id="ARBA00023136"/>
    </source>
</evidence>
<evidence type="ECO:0000256" key="17">
    <source>
        <dbReference type="PIRSR" id="PIRSR601508-3"/>
    </source>
</evidence>
<evidence type="ECO:0000256" key="3">
    <source>
        <dbReference type="ARBA" id="ARBA00022692"/>
    </source>
</evidence>
<reference evidence="21 22" key="1">
    <citation type="submission" date="2024-02" db="EMBL/GenBank/DDBJ databases">
        <title>Chromosome-scale genome assembly of the rough periwinkle Littorina saxatilis.</title>
        <authorList>
            <person name="De Jode A."/>
            <person name="Faria R."/>
            <person name="Formenti G."/>
            <person name="Sims Y."/>
            <person name="Smith T.P."/>
            <person name="Tracey A."/>
            <person name="Wood J.M.D."/>
            <person name="Zagrodzka Z.B."/>
            <person name="Johannesson K."/>
            <person name="Butlin R.K."/>
            <person name="Leder E.H."/>
        </authorList>
    </citation>
    <scope>NUCLEOTIDE SEQUENCE [LARGE SCALE GENOMIC DNA]</scope>
    <source>
        <strain evidence="21">Snail1</strain>
        <tissue evidence="21">Muscle</tissue>
    </source>
</reference>
<feature type="binding site" evidence="15">
    <location>
        <position position="245"/>
    </location>
    <ligand>
        <name>L-glutamate</name>
        <dbReference type="ChEBI" id="CHEBI:29985"/>
    </ligand>
</feature>
<evidence type="ECO:0000313" key="22">
    <source>
        <dbReference type="Proteomes" id="UP001374579"/>
    </source>
</evidence>
<dbReference type="SMART" id="SM00918">
    <property type="entry name" value="Lig_chan-Glu_bd"/>
    <property type="match status" value="1"/>
</dbReference>
<keyword evidence="11" id="KW-0628">Postsynaptic cell membrane</keyword>
<keyword evidence="10" id="KW-0325">Glycoprotein</keyword>
<comment type="caution">
    <text evidence="21">The sequence shown here is derived from an EMBL/GenBank/DDBJ whole genome shotgun (WGS) entry which is preliminary data.</text>
</comment>
<feature type="transmembrane region" description="Helical" evidence="18">
    <location>
        <begin position="190"/>
        <end position="214"/>
    </location>
</feature>
<feature type="domain" description="Ionotropic glutamate receptor C-terminal" evidence="19">
    <location>
        <begin position="4"/>
        <end position="358"/>
    </location>
</feature>
<gene>
    <name evidence="21" type="ORF">V1264_004938</name>
</gene>
<evidence type="ECO:0008006" key="23">
    <source>
        <dbReference type="Google" id="ProtNLM"/>
    </source>
</evidence>
<comment type="subcellular location">
    <subcellularLocation>
        <location evidence="14">Postsynaptic cell membrane</location>
        <topology evidence="14">Multi-pass membrane protein</topology>
    </subcellularLocation>
</comment>
<keyword evidence="12" id="KW-1071">Ligand-gated ion channel</keyword>
<evidence type="ECO:0000256" key="1">
    <source>
        <dbReference type="ARBA" id="ARBA00022448"/>
    </source>
</evidence>
<feature type="site" description="Crucial to convey clamshell closure to channel opening" evidence="16">
    <location>
        <position position="223"/>
    </location>
</feature>
<feature type="binding site" evidence="15">
    <location>
        <position position="81"/>
    </location>
    <ligand>
        <name>L-glutamate</name>
        <dbReference type="ChEBI" id="CHEBI:29985"/>
    </ligand>
</feature>
<evidence type="ECO:0000256" key="14">
    <source>
        <dbReference type="ARBA" id="ARBA00034104"/>
    </source>
</evidence>
<dbReference type="Gene3D" id="3.40.190.10">
    <property type="entry name" value="Periplasmic binding protein-like II"/>
    <property type="match status" value="2"/>
</dbReference>
<evidence type="ECO:0000256" key="10">
    <source>
        <dbReference type="ARBA" id="ARBA00023180"/>
    </source>
</evidence>